<keyword evidence="6" id="KW-0732">Signal</keyword>
<keyword evidence="3 4" id="KW-0597">Phosphoprotein</keyword>
<dbReference type="PANTHER" id="PTHR43065:SF42">
    <property type="entry name" value="TWO-COMPONENT SENSOR PPRA"/>
    <property type="match status" value="1"/>
</dbReference>
<comment type="catalytic activity">
    <reaction evidence="1">
        <text>ATP + protein L-histidine = ADP + protein N-phospho-L-histidine.</text>
        <dbReference type="EC" id="2.7.13.3"/>
    </reaction>
</comment>
<dbReference type="PANTHER" id="PTHR43065">
    <property type="entry name" value="SENSOR HISTIDINE KINASE"/>
    <property type="match status" value="1"/>
</dbReference>
<dbReference type="SUPFAM" id="SSF52172">
    <property type="entry name" value="CheY-like"/>
    <property type="match status" value="1"/>
</dbReference>
<dbReference type="Gene3D" id="3.40.190.10">
    <property type="entry name" value="Periplasmic binding protein-like II"/>
    <property type="match status" value="4"/>
</dbReference>
<dbReference type="SMART" id="SM00448">
    <property type="entry name" value="REC"/>
    <property type="match status" value="1"/>
</dbReference>
<dbReference type="SUPFAM" id="SSF55785">
    <property type="entry name" value="PYP-like sensor domain (PAS domain)"/>
    <property type="match status" value="1"/>
</dbReference>
<dbReference type="InterPro" id="IPR005467">
    <property type="entry name" value="His_kinase_dom"/>
</dbReference>
<evidence type="ECO:0000256" key="3">
    <source>
        <dbReference type="ARBA" id="ARBA00022553"/>
    </source>
</evidence>
<evidence type="ECO:0000256" key="1">
    <source>
        <dbReference type="ARBA" id="ARBA00000085"/>
    </source>
</evidence>
<evidence type="ECO:0000313" key="9">
    <source>
        <dbReference type="EMBL" id="RII39671.1"/>
    </source>
</evidence>
<dbReference type="InterPro" id="IPR004358">
    <property type="entry name" value="Sig_transdc_His_kin-like_C"/>
</dbReference>
<comment type="caution">
    <text evidence="9">The sequence shown here is derived from an EMBL/GenBank/DDBJ whole genome shotgun (WGS) entry which is preliminary data.</text>
</comment>
<dbReference type="PROSITE" id="PS50110">
    <property type="entry name" value="RESPONSE_REGULATORY"/>
    <property type="match status" value="1"/>
</dbReference>
<feature type="chain" id="PRO_5017486234" description="histidine kinase" evidence="6">
    <location>
        <begin position="24"/>
        <end position="1020"/>
    </location>
</feature>
<feature type="domain" description="Response regulatory" evidence="8">
    <location>
        <begin position="905"/>
        <end position="1019"/>
    </location>
</feature>
<dbReference type="Gene3D" id="3.30.450.20">
    <property type="entry name" value="PAS domain"/>
    <property type="match status" value="1"/>
</dbReference>
<dbReference type="Pfam" id="PF02518">
    <property type="entry name" value="HATPase_c"/>
    <property type="match status" value="1"/>
</dbReference>
<dbReference type="SMART" id="SM00062">
    <property type="entry name" value="PBPb"/>
    <property type="match status" value="2"/>
</dbReference>
<sequence>MVRGLRLIVSLIGCLAGPATVHAQGAGSAGQATVPWSPFAGRYEAAPDGSLTGYYADLTRLIGEAAGLRIDYREYDSIYEALRSVGTGETDMRVGVPDLPVLGDSLLSDPIAEAGVYLFVRNDPEVTLTSENMRGQSIGVITSVLRPPAAVAGSGADVTIFEDAYGAFGALVTGQLDGVVTSFKQATDLLRSTRLDYRVKISGAALERHEIYVAVAPGRPDLLPPINAAIAQLKADGDLERVLTSWNVLRPASVPDVLNVGVTNFPPYQIITDTGEFTGYGVEALRDLAQRTGLTLNFRQITTNEWARGPAQGTYDMLPPLSITDEKRAVMDFTIPMQQSPYSIFMRRGESAGISALPDLVGKRVGVAANNWARQVAMRQEGLDLVIFENAEDMLASLLSGEVSAVLYATQTMERLAEVDGSSEQIEAVQPPFTRTERAIALRPGLSSIRENLNAVIPGYLSSEEYQNLRNRWLAAPTFWTASRIWLAQVIIGTIFVLGALGFVVLILRARRVAVIHARRMESLSNRFGAILNTARSGILALNRDGRIDTANPGAIHMLQLPNQIWPAEWPDNISFLDPYDLSPLEASSDPVRRALSGAVLKGEKAVLTTAAGADPIHVHVSSSPVNDPSQPELSSVIVLEDITDQESARRMAERASRLDALGQLTGGVAHDFNNILGTIEYATELAMERTDDDGRRYLRTSLGSVRRGAELTTRLLTFAKRQPGKRRSVTLKDVFADLRQLVEPVLERSVTLHFDEVSPTLQVCCDPSQLENALLNLCLNSRDALVQDGSAGSIHVSAVVTDDLGINGRPLVAISVQDDGPGMSPEVRERATDPFFTTKSARKGTGLGLAMVYGFADQSDGWMDVLSRLGEGCRITVYLPMGEQIEDATPGATASTVHMGKGETILIVEDQPDLLLMLSEVLKSLGYKIVSAPSGKDALTLLQDGVTFDLLLTDIVMPGGVGGYQLAERMRALGIMLPIVYMSGYSGIGKDSYHSVPGAVIAKPCSPAELSEVLRRALG</sequence>
<dbReference type="SMART" id="SM00388">
    <property type="entry name" value="HisKA"/>
    <property type="match status" value="1"/>
</dbReference>
<dbReference type="InterPro" id="IPR001638">
    <property type="entry name" value="Solute-binding_3/MltF_N"/>
</dbReference>
<keyword evidence="10" id="KW-1185">Reference proteome</keyword>
<evidence type="ECO:0000256" key="4">
    <source>
        <dbReference type="PROSITE-ProRule" id="PRU00169"/>
    </source>
</evidence>
<organism evidence="9 10">
    <name type="scientific">Pseudooceanicola sediminis</name>
    <dbReference type="NCBI Taxonomy" id="2211117"/>
    <lineage>
        <taxon>Bacteria</taxon>
        <taxon>Pseudomonadati</taxon>
        <taxon>Pseudomonadota</taxon>
        <taxon>Alphaproteobacteria</taxon>
        <taxon>Rhodobacterales</taxon>
        <taxon>Paracoccaceae</taxon>
        <taxon>Pseudooceanicola</taxon>
    </lineage>
</organism>
<dbReference type="Gene3D" id="3.40.50.2300">
    <property type="match status" value="1"/>
</dbReference>
<reference evidence="9 10" key="1">
    <citation type="submission" date="2018-08" db="EMBL/GenBank/DDBJ databases">
        <title>Pseudooceanicola sediminis CY03 in the family Rhodobacteracea.</title>
        <authorList>
            <person name="Zhang Y.-J."/>
        </authorList>
    </citation>
    <scope>NUCLEOTIDE SEQUENCE [LARGE SCALE GENOMIC DNA]</scope>
    <source>
        <strain evidence="9 10">CY03</strain>
    </source>
</reference>
<dbReference type="Pfam" id="PF00512">
    <property type="entry name" value="HisKA"/>
    <property type="match status" value="1"/>
</dbReference>
<dbReference type="CDD" id="cd00130">
    <property type="entry name" value="PAS"/>
    <property type="match status" value="1"/>
</dbReference>
<evidence type="ECO:0000259" key="8">
    <source>
        <dbReference type="PROSITE" id="PS50110"/>
    </source>
</evidence>
<keyword evidence="5" id="KW-0472">Membrane</keyword>
<dbReference type="Gene3D" id="1.10.287.130">
    <property type="match status" value="1"/>
</dbReference>
<dbReference type="InterPro" id="IPR003594">
    <property type="entry name" value="HATPase_dom"/>
</dbReference>
<dbReference type="GO" id="GO:0000155">
    <property type="term" value="F:phosphorelay sensor kinase activity"/>
    <property type="evidence" value="ECO:0007669"/>
    <property type="project" value="InterPro"/>
</dbReference>
<dbReference type="InterPro" id="IPR036097">
    <property type="entry name" value="HisK_dim/P_sf"/>
</dbReference>
<evidence type="ECO:0000259" key="7">
    <source>
        <dbReference type="PROSITE" id="PS50109"/>
    </source>
</evidence>
<feature type="signal peptide" evidence="6">
    <location>
        <begin position="1"/>
        <end position="23"/>
    </location>
</feature>
<gene>
    <name evidence="9" type="ORF">DL237_05860</name>
</gene>
<accession>A0A399J334</accession>
<dbReference type="Gene3D" id="3.30.565.10">
    <property type="entry name" value="Histidine kinase-like ATPase, C-terminal domain"/>
    <property type="match status" value="1"/>
</dbReference>
<evidence type="ECO:0000313" key="10">
    <source>
        <dbReference type="Proteomes" id="UP000265848"/>
    </source>
</evidence>
<evidence type="ECO:0000256" key="6">
    <source>
        <dbReference type="SAM" id="SignalP"/>
    </source>
</evidence>
<feature type="domain" description="Histidine kinase" evidence="7">
    <location>
        <begin position="668"/>
        <end position="884"/>
    </location>
</feature>
<dbReference type="Pfam" id="PF00497">
    <property type="entry name" value="SBP_bac_3"/>
    <property type="match status" value="2"/>
</dbReference>
<dbReference type="Proteomes" id="UP000265848">
    <property type="component" value="Unassembled WGS sequence"/>
</dbReference>
<dbReference type="AlphaFoldDB" id="A0A399J334"/>
<feature type="transmembrane region" description="Helical" evidence="5">
    <location>
        <begin position="486"/>
        <end position="510"/>
    </location>
</feature>
<keyword evidence="5" id="KW-1133">Transmembrane helix</keyword>
<feature type="modified residue" description="4-aspartylphosphate" evidence="4">
    <location>
        <position position="955"/>
    </location>
</feature>
<keyword evidence="5" id="KW-0812">Transmembrane</keyword>
<dbReference type="InterPro" id="IPR003661">
    <property type="entry name" value="HisK_dim/P_dom"/>
</dbReference>
<dbReference type="InterPro" id="IPR035965">
    <property type="entry name" value="PAS-like_dom_sf"/>
</dbReference>
<proteinExistence type="predicted"/>
<dbReference type="InterPro" id="IPR001789">
    <property type="entry name" value="Sig_transdc_resp-reg_receiver"/>
</dbReference>
<evidence type="ECO:0000256" key="2">
    <source>
        <dbReference type="ARBA" id="ARBA00012438"/>
    </source>
</evidence>
<dbReference type="SMART" id="SM00387">
    <property type="entry name" value="HATPase_c"/>
    <property type="match status" value="1"/>
</dbReference>
<dbReference type="Pfam" id="PF00072">
    <property type="entry name" value="Response_reg"/>
    <property type="match status" value="1"/>
</dbReference>
<dbReference type="SUPFAM" id="SSF47384">
    <property type="entry name" value="Homodimeric domain of signal transducing histidine kinase"/>
    <property type="match status" value="1"/>
</dbReference>
<dbReference type="InterPro" id="IPR011006">
    <property type="entry name" value="CheY-like_superfamily"/>
</dbReference>
<dbReference type="EMBL" id="QWJJ01000004">
    <property type="protein sequence ID" value="RII39671.1"/>
    <property type="molecule type" value="Genomic_DNA"/>
</dbReference>
<dbReference type="InterPro" id="IPR000014">
    <property type="entry name" value="PAS"/>
</dbReference>
<dbReference type="InterPro" id="IPR036890">
    <property type="entry name" value="HATPase_C_sf"/>
</dbReference>
<evidence type="ECO:0000256" key="5">
    <source>
        <dbReference type="SAM" id="Phobius"/>
    </source>
</evidence>
<dbReference type="SUPFAM" id="SSF53850">
    <property type="entry name" value="Periplasmic binding protein-like II"/>
    <property type="match status" value="2"/>
</dbReference>
<dbReference type="PRINTS" id="PR00344">
    <property type="entry name" value="BCTRLSENSOR"/>
</dbReference>
<name>A0A399J334_9RHOB</name>
<dbReference type="SUPFAM" id="SSF55874">
    <property type="entry name" value="ATPase domain of HSP90 chaperone/DNA topoisomerase II/histidine kinase"/>
    <property type="match status" value="1"/>
</dbReference>
<dbReference type="Pfam" id="PF13188">
    <property type="entry name" value="PAS_8"/>
    <property type="match status" value="1"/>
</dbReference>
<dbReference type="PROSITE" id="PS50109">
    <property type="entry name" value="HIS_KIN"/>
    <property type="match status" value="1"/>
</dbReference>
<dbReference type="EC" id="2.7.13.3" evidence="2"/>
<protein>
    <recommendedName>
        <fullName evidence="2">histidine kinase</fullName>
        <ecNumber evidence="2">2.7.13.3</ecNumber>
    </recommendedName>
</protein>